<evidence type="ECO:0000256" key="3">
    <source>
        <dbReference type="ARBA" id="ARBA00022801"/>
    </source>
</evidence>
<keyword evidence="4" id="KW-0479">Metal-binding</keyword>
<accession>A0ABM4CLZ6</accession>
<keyword evidence="6" id="KW-1185">Reference proteome</keyword>
<dbReference type="Gene3D" id="3.40.395.10">
    <property type="entry name" value="Adenoviral Proteinase, Chain A"/>
    <property type="match status" value="1"/>
</dbReference>
<dbReference type="InterPro" id="IPR003653">
    <property type="entry name" value="Peptidase_C48_C"/>
</dbReference>
<dbReference type="SUPFAM" id="SSF54001">
    <property type="entry name" value="Cysteine proteinases"/>
    <property type="match status" value="1"/>
</dbReference>
<keyword evidence="2" id="KW-0645">Protease</keyword>
<evidence type="ECO:0000256" key="2">
    <source>
        <dbReference type="ARBA" id="ARBA00022670"/>
    </source>
</evidence>
<evidence type="ECO:0000313" key="7">
    <source>
        <dbReference type="RefSeq" id="XP_065662834.1"/>
    </source>
</evidence>
<keyword evidence="4" id="KW-0863">Zinc-finger</keyword>
<sequence>MSCEYKRYSASVLEYLLNRPRHFVKHCLKKKDLANSVDINGVKIKDHGIFLINSFSDKHKSYAVSFGDKSNMPKCTCNDWLRSGYLCKHFFLVFRKFPQTWSWDSLSLLYRQSPFLNLDINKKDITMNDSDKFQHYKKSIPEYINNIADCTYNVSTELYHLKGSKKTDLLSSASNIKIGCIASEVPIQECIITDDPITGGATFTTNSTTFENESSLNNTKCALPSFPLLSTEDVEDILNNRMLSDSVIHRFQNLIKKRHLSSNGFQDHPILGQKLFFKTLGSQPFVQIIYNGHNHWLALSTYGCKYGEIYVLDSNFQGNLSIDTQNQICSLLKYDEAMIKVNVLPVQQQEGYVDCGLFSLAFVEFILSNNKNPVENIWFDQKLMFFMCLTKSSCSWFDKKLCSLVLEGKCNEIFSTFKFCKSLMPFKRVYIENLLFLQDGFDTTISSY</sequence>
<evidence type="ECO:0000313" key="6">
    <source>
        <dbReference type="Proteomes" id="UP001652625"/>
    </source>
</evidence>
<feature type="domain" description="SWIM-type" evidence="5">
    <location>
        <begin position="62"/>
        <end position="98"/>
    </location>
</feature>
<comment type="similarity">
    <text evidence="1">Belongs to the peptidase C48 family.</text>
</comment>
<protein>
    <submittedName>
        <fullName evidence="7">Uncharacterized protein LOC136085454</fullName>
    </submittedName>
</protein>
<evidence type="ECO:0000259" key="5">
    <source>
        <dbReference type="PROSITE" id="PS50966"/>
    </source>
</evidence>
<gene>
    <name evidence="7" type="primary">LOC136085454</name>
</gene>
<dbReference type="GeneID" id="136085454"/>
<dbReference type="RefSeq" id="XP_065662834.1">
    <property type="nucleotide sequence ID" value="XM_065806762.1"/>
</dbReference>
<reference evidence="7" key="1">
    <citation type="submission" date="2025-08" db="UniProtKB">
        <authorList>
            <consortium name="RefSeq"/>
        </authorList>
    </citation>
    <scope>IDENTIFICATION</scope>
</reference>
<dbReference type="InterPro" id="IPR038765">
    <property type="entry name" value="Papain-like_cys_pep_sf"/>
</dbReference>
<name>A0ABM4CLZ6_HYDVU</name>
<dbReference type="PROSITE" id="PS50966">
    <property type="entry name" value="ZF_SWIM"/>
    <property type="match status" value="1"/>
</dbReference>
<keyword evidence="4" id="KW-0862">Zinc</keyword>
<organism evidence="6 7">
    <name type="scientific">Hydra vulgaris</name>
    <name type="common">Hydra</name>
    <name type="synonym">Hydra attenuata</name>
    <dbReference type="NCBI Taxonomy" id="6087"/>
    <lineage>
        <taxon>Eukaryota</taxon>
        <taxon>Metazoa</taxon>
        <taxon>Cnidaria</taxon>
        <taxon>Hydrozoa</taxon>
        <taxon>Hydroidolina</taxon>
        <taxon>Anthoathecata</taxon>
        <taxon>Aplanulata</taxon>
        <taxon>Hydridae</taxon>
        <taxon>Hydra</taxon>
    </lineage>
</organism>
<dbReference type="PANTHER" id="PTHR47456">
    <property type="entry name" value="PHD-TYPE DOMAIN-CONTAINING PROTEIN"/>
    <property type="match status" value="1"/>
</dbReference>
<dbReference type="Pfam" id="PF04434">
    <property type="entry name" value="SWIM"/>
    <property type="match status" value="1"/>
</dbReference>
<keyword evidence="3" id="KW-0378">Hydrolase</keyword>
<proteinExistence type="inferred from homology"/>
<evidence type="ECO:0000256" key="1">
    <source>
        <dbReference type="ARBA" id="ARBA00005234"/>
    </source>
</evidence>
<dbReference type="Proteomes" id="UP001652625">
    <property type="component" value="Chromosome 09"/>
</dbReference>
<dbReference type="InterPro" id="IPR007527">
    <property type="entry name" value="Znf_SWIM"/>
</dbReference>
<evidence type="ECO:0000256" key="4">
    <source>
        <dbReference type="PROSITE-ProRule" id="PRU00325"/>
    </source>
</evidence>
<dbReference type="Pfam" id="PF02902">
    <property type="entry name" value="Peptidase_C48"/>
    <property type="match status" value="1"/>
</dbReference>